<organism evidence="3 4">
    <name type="scientific">Favolaschia claudopus</name>
    <dbReference type="NCBI Taxonomy" id="2862362"/>
    <lineage>
        <taxon>Eukaryota</taxon>
        <taxon>Fungi</taxon>
        <taxon>Dikarya</taxon>
        <taxon>Basidiomycota</taxon>
        <taxon>Agaricomycotina</taxon>
        <taxon>Agaricomycetes</taxon>
        <taxon>Agaricomycetidae</taxon>
        <taxon>Agaricales</taxon>
        <taxon>Marasmiineae</taxon>
        <taxon>Mycenaceae</taxon>
        <taxon>Favolaschia</taxon>
    </lineage>
</organism>
<feature type="transmembrane region" description="Helical" evidence="2">
    <location>
        <begin position="102"/>
        <end position="121"/>
    </location>
</feature>
<keyword evidence="4" id="KW-1185">Reference proteome</keyword>
<dbReference type="GO" id="GO:0016787">
    <property type="term" value="F:hydrolase activity"/>
    <property type="evidence" value="ECO:0007669"/>
    <property type="project" value="UniProtKB-KW"/>
</dbReference>
<dbReference type="AlphaFoldDB" id="A0AAW0D0V9"/>
<feature type="transmembrane region" description="Helical" evidence="2">
    <location>
        <begin position="133"/>
        <end position="153"/>
    </location>
</feature>
<evidence type="ECO:0000256" key="2">
    <source>
        <dbReference type="SAM" id="Phobius"/>
    </source>
</evidence>
<evidence type="ECO:0000313" key="4">
    <source>
        <dbReference type="Proteomes" id="UP001362999"/>
    </source>
</evidence>
<reference evidence="3 4" key="1">
    <citation type="journal article" date="2024" name="J Genomics">
        <title>Draft genome sequencing and assembly of Favolaschia claudopus CIRM-BRFM 2984 isolated from oak limbs.</title>
        <authorList>
            <person name="Navarro D."/>
            <person name="Drula E."/>
            <person name="Chaduli D."/>
            <person name="Cazenave R."/>
            <person name="Ahrendt S."/>
            <person name="Wang J."/>
            <person name="Lipzen A."/>
            <person name="Daum C."/>
            <person name="Barry K."/>
            <person name="Grigoriev I.V."/>
            <person name="Favel A."/>
            <person name="Rosso M.N."/>
            <person name="Martin F."/>
        </authorList>
    </citation>
    <scope>NUCLEOTIDE SEQUENCE [LARGE SCALE GENOMIC DNA]</scope>
    <source>
        <strain evidence="3 4">CIRM-BRFM 2984</strain>
    </source>
</reference>
<feature type="region of interest" description="Disordered" evidence="1">
    <location>
        <begin position="321"/>
        <end position="349"/>
    </location>
</feature>
<feature type="transmembrane region" description="Helical" evidence="2">
    <location>
        <begin position="52"/>
        <end position="82"/>
    </location>
</feature>
<evidence type="ECO:0000313" key="3">
    <source>
        <dbReference type="EMBL" id="KAK7045015.1"/>
    </source>
</evidence>
<feature type="transmembrane region" description="Helical" evidence="2">
    <location>
        <begin position="12"/>
        <end position="31"/>
    </location>
</feature>
<dbReference type="Proteomes" id="UP001362999">
    <property type="component" value="Unassembled WGS sequence"/>
</dbReference>
<proteinExistence type="predicted"/>
<feature type="transmembrane region" description="Helical" evidence="2">
    <location>
        <begin position="173"/>
        <end position="195"/>
    </location>
</feature>
<keyword evidence="3" id="KW-0378">Hydrolase</keyword>
<dbReference type="EMBL" id="JAWWNJ010000011">
    <property type="protein sequence ID" value="KAK7045015.1"/>
    <property type="molecule type" value="Genomic_DNA"/>
</dbReference>
<evidence type="ECO:0000256" key="1">
    <source>
        <dbReference type="SAM" id="MobiDB-lite"/>
    </source>
</evidence>
<name>A0AAW0D0V9_9AGAR</name>
<keyword evidence="2" id="KW-0812">Transmembrane</keyword>
<keyword evidence="2" id="KW-1133">Transmembrane helix</keyword>
<accession>A0AAW0D0V9</accession>
<keyword evidence="2" id="KW-0472">Membrane</keyword>
<protein>
    <submittedName>
        <fullName evidence="3">Carboxylic ester hydrolase</fullName>
    </submittedName>
</protein>
<feature type="transmembrane region" description="Helical" evidence="2">
    <location>
        <begin position="249"/>
        <end position="269"/>
    </location>
</feature>
<sequence>MAVSLLAAELAGNFVACILYGIYLVTLGIAGRVLLTTTTASGRRRARTSLNWVVVGVSVVLFVSATLDLAVSFTTLVDAFVIYKGPDGPLHVFKDRSGWETFIKTFCVGVQTTFGDGILIYRCWFIWSKYWPIIIFPLTLWMGTLASTLGLLTSLPRSRVGPINSGSGLSWGLALWTLTISTNIFTTSLIVWRIWGVQRRTKKYRTSPEDYDEPESMLTRGMRNIVESGMIYTVASILELIAFSTQSTLNYPASALAFHSVGITFNLIIIRGSANRSDYANETEIRFAQSPLNSNNIPSTSSGVENKPDVFILSGLQSESSSHAPRIETPSIGGSLHDSDFPVKSLSPH</sequence>
<feature type="transmembrane region" description="Helical" evidence="2">
    <location>
        <begin position="225"/>
        <end position="243"/>
    </location>
</feature>
<comment type="caution">
    <text evidence="3">The sequence shown here is derived from an EMBL/GenBank/DDBJ whole genome shotgun (WGS) entry which is preliminary data.</text>
</comment>
<gene>
    <name evidence="3" type="ORF">R3P38DRAFT_2882115</name>
</gene>